<name>A0A3A3A067_9EURO</name>
<comment type="caution">
    <text evidence="2">The sequence shown here is derived from an EMBL/GenBank/DDBJ whole genome shotgun (WGS) entry which is preliminary data.</text>
</comment>
<proteinExistence type="predicted"/>
<gene>
    <name evidence="2" type="ORF">PHISCL_00602</name>
</gene>
<feature type="region of interest" description="Disordered" evidence="1">
    <location>
        <begin position="64"/>
        <end position="97"/>
    </location>
</feature>
<accession>A0A3A3A067</accession>
<reference evidence="3" key="1">
    <citation type="submission" date="2017-02" db="EMBL/GenBank/DDBJ databases">
        <authorList>
            <person name="Tafer H."/>
            <person name="Lopandic K."/>
        </authorList>
    </citation>
    <scope>NUCLEOTIDE SEQUENCE [LARGE SCALE GENOMIC DNA]</scope>
    <source>
        <strain evidence="3">CBS 366.77</strain>
    </source>
</reference>
<evidence type="ECO:0000313" key="3">
    <source>
        <dbReference type="Proteomes" id="UP000266188"/>
    </source>
</evidence>
<sequence length="229" mass="25543">MQCRVQTAAFNRIAWGGVKDNSAVIIKPEDFWRALVLPESTDAPSTKALENILCFANPSEDLLATSDSSANTPENVAVGSQKSRRHSAAFSTEQQDAEDAEAKAKHKILEVRKNHIDMMSRIALSWDRMVAPEAFDKSEIIPEDATIYLRYEVKIDKLSIAVNGRFSDEIASTEEILKRLQTNPKEFDLDHIMEVVTQQRDRLKAAKEVIKVVSGGEAAEENVEENAEV</sequence>
<protein>
    <submittedName>
        <fullName evidence="2">Uncharacterized protein</fullName>
    </submittedName>
</protein>
<evidence type="ECO:0000256" key="1">
    <source>
        <dbReference type="SAM" id="MobiDB-lite"/>
    </source>
</evidence>
<dbReference type="EMBL" id="MVGC01000010">
    <property type="protein sequence ID" value="RJE27017.1"/>
    <property type="molecule type" value="Genomic_DNA"/>
</dbReference>
<feature type="compositionally biased region" description="Polar residues" evidence="1">
    <location>
        <begin position="65"/>
        <end position="81"/>
    </location>
</feature>
<dbReference type="AlphaFoldDB" id="A0A3A3A067"/>
<organism evidence="2 3">
    <name type="scientific">Aspergillus sclerotialis</name>
    <dbReference type="NCBI Taxonomy" id="2070753"/>
    <lineage>
        <taxon>Eukaryota</taxon>
        <taxon>Fungi</taxon>
        <taxon>Dikarya</taxon>
        <taxon>Ascomycota</taxon>
        <taxon>Pezizomycotina</taxon>
        <taxon>Eurotiomycetes</taxon>
        <taxon>Eurotiomycetidae</taxon>
        <taxon>Eurotiales</taxon>
        <taxon>Aspergillaceae</taxon>
        <taxon>Aspergillus</taxon>
        <taxon>Aspergillus subgen. Polypaecilum</taxon>
    </lineage>
</organism>
<evidence type="ECO:0000313" key="2">
    <source>
        <dbReference type="EMBL" id="RJE27017.1"/>
    </source>
</evidence>
<keyword evidence="3" id="KW-1185">Reference proteome</keyword>
<dbReference type="Proteomes" id="UP000266188">
    <property type="component" value="Unassembled WGS sequence"/>
</dbReference>